<evidence type="ECO:0000313" key="3">
    <source>
        <dbReference type="Proteomes" id="UP001182556"/>
    </source>
</evidence>
<feature type="region of interest" description="Disordered" evidence="1">
    <location>
        <begin position="641"/>
        <end position="709"/>
    </location>
</feature>
<dbReference type="CDD" id="cd20557">
    <property type="entry name" value="CYCLIN_ScPCL1-like"/>
    <property type="match status" value="1"/>
</dbReference>
<sequence length="757" mass="84857">MPSSVLHAEPHGIHKTLSIGESQQLAKYLQKKRTELELERSNRIQELQRYEQYFHAIMEQVDHTTAEGQAEVADIYRRWTQFKASFGTARDLTTSTSRPLVTVAPAAPFALPQSYASREVSPSCVNFTHATHGTHSGQPGGVDLPSQAHSASEPQSLKYPPGLFPVHAPPYVPLSPLFDEEPKSGAYRYNHPVEDYVSDSRSASLPAYPPFEQGRHEAPSVGGNHISFYTQQPHLAAEILTEEYKQTICAEGPDEVALAEAFSIYYVEQVVRTLLEPGHYRPGQGGSDEAIWGRVARNFAELTRVGRHVPDVAAPWGRMGMDAPRQAFPAAQPIHHANRLQNPYSLPLTFLERHGNELHAFAYRLIYHMKIPVVTVIAAIWYIKGLPLHDGDGLSGHQLRLLLRKTAKTDPQQAVKKVLVLGLVLAGKWLDDNAYHTKTWSELSGMTTLEIDKLELLGLGHYHFSLNLPGLAWMSHVNFLFNSMALRPADSYDQIIMYQLDHICVTARESELQLNSQIVRASATESVQHEYPDRSMVDAKPSYGLRRYDSIETQAHGDYSLHVSLEDDYDSGAEEVDRELVYEQERYVSALVDDDEQVDDEFDDGMSEFAEYDGAAPFITREHMRRSVSVSSSTMEVESIEQWRAQTSQSTSSAAVQPSSAWPSTLAPARRHKDQPEVQYHHDFSSSTGYHSLPPQAAMQTEDDQHGRSVSLAGATRLSHEHARPFVTRKGPILDIKGPLPWVQGFQHHFGRYGQTF</sequence>
<dbReference type="EMBL" id="JAODAN010000005">
    <property type="protein sequence ID" value="KAK1924397.1"/>
    <property type="molecule type" value="Genomic_DNA"/>
</dbReference>
<name>A0AAD9CZM0_PAPLA</name>
<keyword evidence="3" id="KW-1185">Reference proteome</keyword>
<proteinExistence type="predicted"/>
<feature type="compositionally biased region" description="Polar residues" evidence="1">
    <location>
        <begin position="128"/>
        <end position="137"/>
    </location>
</feature>
<evidence type="ECO:0000256" key="1">
    <source>
        <dbReference type="SAM" id="MobiDB-lite"/>
    </source>
</evidence>
<dbReference type="Gene3D" id="1.10.472.10">
    <property type="entry name" value="Cyclin-like"/>
    <property type="match status" value="1"/>
</dbReference>
<feature type="compositionally biased region" description="Basic and acidic residues" evidence="1">
    <location>
        <begin position="674"/>
        <end position="684"/>
    </location>
</feature>
<accession>A0AAD9CZM0</accession>
<reference evidence="2" key="1">
    <citation type="submission" date="2023-02" db="EMBL/GenBank/DDBJ databases">
        <title>Identification and recombinant expression of a fungal hydrolase from Papiliotrema laurentii that hydrolyzes apple cutin and clears colloidal polyester polyurethane.</title>
        <authorList>
            <consortium name="DOE Joint Genome Institute"/>
            <person name="Roman V.A."/>
            <person name="Bojanowski C."/>
            <person name="Crable B.R."/>
            <person name="Wagner D.N."/>
            <person name="Hung C.S."/>
            <person name="Nadeau L.J."/>
            <person name="Schratz L."/>
            <person name="Haridas S."/>
            <person name="Pangilinan J."/>
            <person name="Lipzen A."/>
            <person name="Na H."/>
            <person name="Yan M."/>
            <person name="Ng V."/>
            <person name="Grigoriev I.V."/>
            <person name="Spatafora J.W."/>
            <person name="Barlow D."/>
            <person name="Biffinger J."/>
            <person name="Kelley-Loughnane N."/>
            <person name="Varaljay V.A."/>
            <person name="Crookes-Goodson W.J."/>
        </authorList>
    </citation>
    <scope>NUCLEOTIDE SEQUENCE</scope>
    <source>
        <strain evidence="2">5307AH</strain>
    </source>
</reference>
<dbReference type="Proteomes" id="UP001182556">
    <property type="component" value="Unassembled WGS sequence"/>
</dbReference>
<feature type="region of interest" description="Disordered" evidence="1">
    <location>
        <begin position="128"/>
        <end position="156"/>
    </location>
</feature>
<evidence type="ECO:0000313" key="2">
    <source>
        <dbReference type="EMBL" id="KAK1924397.1"/>
    </source>
</evidence>
<dbReference type="AlphaFoldDB" id="A0AAD9CZM0"/>
<gene>
    <name evidence="2" type="ORF">DB88DRAFT_285087</name>
</gene>
<comment type="caution">
    <text evidence="2">The sequence shown here is derived from an EMBL/GenBank/DDBJ whole genome shotgun (WGS) entry which is preliminary data.</text>
</comment>
<feature type="compositionally biased region" description="Low complexity" evidence="1">
    <location>
        <begin position="645"/>
        <end position="661"/>
    </location>
</feature>
<organism evidence="2 3">
    <name type="scientific">Papiliotrema laurentii</name>
    <name type="common">Cryptococcus laurentii</name>
    <dbReference type="NCBI Taxonomy" id="5418"/>
    <lineage>
        <taxon>Eukaryota</taxon>
        <taxon>Fungi</taxon>
        <taxon>Dikarya</taxon>
        <taxon>Basidiomycota</taxon>
        <taxon>Agaricomycotina</taxon>
        <taxon>Tremellomycetes</taxon>
        <taxon>Tremellales</taxon>
        <taxon>Rhynchogastremaceae</taxon>
        <taxon>Papiliotrema</taxon>
    </lineage>
</organism>
<protein>
    <submittedName>
        <fullName evidence="2">Uncharacterized protein</fullName>
    </submittedName>
</protein>